<gene>
    <name evidence="2" type="ORF">FNYG_06091</name>
</gene>
<reference evidence="2 3" key="1">
    <citation type="submission" date="2017-06" db="EMBL/GenBank/DDBJ databases">
        <title>Genome of Fusarium nygamai isolate CS10214.</title>
        <authorList>
            <person name="Gardiner D.M."/>
            <person name="Obanor F."/>
            <person name="Kazan K."/>
        </authorList>
    </citation>
    <scope>NUCLEOTIDE SEQUENCE [LARGE SCALE GENOMIC DNA]</scope>
    <source>
        <strain evidence="2 3">CS10214</strain>
    </source>
</reference>
<feature type="chain" id="PRO_5014322582" evidence="1">
    <location>
        <begin position="18"/>
        <end position="509"/>
    </location>
</feature>
<dbReference type="OrthoDB" id="3643156at2759"/>
<dbReference type="Proteomes" id="UP000236664">
    <property type="component" value="Unassembled WGS sequence"/>
</dbReference>
<protein>
    <submittedName>
        <fullName evidence="2">Uncharacterized protein</fullName>
    </submittedName>
</protein>
<name>A0A2K0WE04_GIBNY</name>
<keyword evidence="3" id="KW-1185">Reference proteome</keyword>
<comment type="caution">
    <text evidence="2">The sequence shown here is derived from an EMBL/GenBank/DDBJ whole genome shotgun (WGS) entry which is preliminary data.</text>
</comment>
<evidence type="ECO:0000256" key="1">
    <source>
        <dbReference type="SAM" id="SignalP"/>
    </source>
</evidence>
<feature type="signal peptide" evidence="1">
    <location>
        <begin position="1"/>
        <end position="17"/>
    </location>
</feature>
<evidence type="ECO:0000313" key="2">
    <source>
        <dbReference type="EMBL" id="PNP80492.1"/>
    </source>
</evidence>
<proteinExistence type="predicted"/>
<dbReference type="EMBL" id="MTQA01000077">
    <property type="protein sequence ID" value="PNP80492.1"/>
    <property type="molecule type" value="Genomic_DNA"/>
</dbReference>
<accession>A0A2K0WE04</accession>
<evidence type="ECO:0000313" key="3">
    <source>
        <dbReference type="Proteomes" id="UP000236664"/>
    </source>
</evidence>
<dbReference type="STRING" id="42673.A0A2K0WE04"/>
<organism evidence="2 3">
    <name type="scientific">Gibberella nygamai</name>
    <name type="common">Bean root rot disease fungus</name>
    <name type="synonym">Fusarium nygamai</name>
    <dbReference type="NCBI Taxonomy" id="42673"/>
    <lineage>
        <taxon>Eukaryota</taxon>
        <taxon>Fungi</taxon>
        <taxon>Dikarya</taxon>
        <taxon>Ascomycota</taxon>
        <taxon>Pezizomycotina</taxon>
        <taxon>Sordariomycetes</taxon>
        <taxon>Hypocreomycetidae</taxon>
        <taxon>Hypocreales</taxon>
        <taxon>Nectriaceae</taxon>
        <taxon>Fusarium</taxon>
        <taxon>Fusarium fujikuroi species complex</taxon>
    </lineage>
</organism>
<dbReference type="AlphaFoldDB" id="A0A2K0WE04"/>
<sequence length="509" mass="55618">MRLTLLFGLIGMAKASGDYFEPFPTCADCLPASVHDAPGIGFSLSLSSGTAAVYFYNGTVKNIASIPAKPEYAALMKRLANSPPPPPPSRWGKLRRSFNKKIGRPATPDVGIIASILVLLRDVTSATLTSPLDRVAVSHSRIQGLAEPDLWDALEYARIRPWVAAGLPRPKVVLPLPAAGGYPSRLLESYAVLAGHGKGLCKHYKNFWQCEEEQDNVPLETTLVVGISPTDLRGDIIRTWSAFTDLQPRRGDRTFVDLELGLATSEDKPDFWARVTERLQGFCGTVPERFRLDTILLTGDNATHPAFLQALRSALIGNGYLQGSSDSGGKLSFVHKGGAIQVDPVFASARGAAQYARWRQEAPIGCEEQDRLFIKKLSNIDILVELGRDKARQKYINPWKDSPARILYHETFHQAHTVSDPNCMDYMYEPEMVVERVEAVTESAILSADNFALAGSAIHAQDQCGLNQPPIPNKLPASDHEDGGISVLKEAPSYYVRKGDCSAGTYSSL</sequence>
<keyword evidence="1" id="KW-0732">Signal</keyword>